<accession>A0AAJ1MIR3</accession>
<feature type="binding site" evidence="6">
    <location>
        <begin position="306"/>
        <end position="309"/>
    </location>
    <ligand>
        <name>GTP</name>
        <dbReference type="ChEBI" id="CHEBI:37565"/>
    </ligand>
</feature>
<comment type="subcellular location">
    <subcellularLocation>
        <location evidence="5">Cytoplasm</location>
    </subcellularLocation>
    <text evidence="5">May associate with membranes.</text>
</comment>
<dbReference type="HAMAP" id="MF_00900">
    <property type="entry name" value="GTPase_HflX"/>
    <property type="match status" value="1"/>
</dbReference>
<feature type="domain" description="Hflx-type G" evidence="9">
    <location>
        <begin position="187"/>
        <end position="357"/>
    </location>
</feature>
<comment type="cofactor">
    <cofactor evidence="7">
        <name>Mg(2+)</name>
        <dbReference type="ChEBI" id="CHEBI:18420"/>
    </cofactor>
</comment>
<evidence type="ECO:0000259" key="9">
    <source>
        <dbReference type="PROSITE" id="PS51705"/>
    </source>
</evidence>
<keyword evidence="2 5" id="KW-0547">Nucleotide-binding</keyword>
<dbReference type="Gene3D" id="6.10.250.2860">
    <property type="match status" value="1"/>
</dbReference>
<comment type="caution">
    <text evidence="10">The sequence shown here is derived from an EMBL/GenBank/DDBJ whole genome shotgun (WGS) entry which is preliminary data.</text>
</comment>
<dbReference type="InterPro" id="IPR016496">
    <property type="entry name" value="GTPase_HflX"/>
</dbReference>
<comment type="function">
    <text evidence="5">GTPase that associates with the 50S ribosomal subunit and may have a role during protein synthesis or ribosome biogenesis.</text>
</comment>
<dbReference type="NCBIfam" id="TIGR03156">
    <property type="entry name" value="GTP_HflX"/>
    <property type="match status" value="1"/>
</dbReference>
<comment type="similarity">
    <text evidence="5">Belongs to the TRAFAC class OBG-HflX-like GTPase superfamily. HflX GTPase family.</text>
</comment>
<dbReference type="PANTHER" id="PTHR10229">
    <property type="entry name" value="GTP-BINDING PROTEIN HFLX"/>
    <property type="match status" value="1"/>
</dbReference>
<dbReference type="PANTHER" id="PTHR10229:SF0">
    <property type="entry name" value="GTP-BINDING PROTEIN 6-RELATED"/>
    <property type="match status" value="1"/>
</dbReference>
<dbReference type="GO" id="GO:0046872">
    <property type="term" value="F:metal ion binding"/>
    <property type="evidence" value="ECO:0007669"/>
    <property type="project" value="UniProtKB-KW"/>
</dbReference>
<dbReference type="Proteomes" id="UP001221217">
    <property type="component" value="Unassembled WGS sequence"/>
</dbReference>
<evidence type="ECO:0000256" key="7">
    <source>
        <dbReference type="PIRSR" id="PIRSR006809-2"/>
    </source>
</evidence>
<dbReference type="Gene3D" id="3.40.50.300">
    <property type="entry name" value="P-loop containing nucleotide triphosphate hydrolases"/>
    <property type="match status" value="1"/>
</dbReference>
<feature type="binding site" evidence="6">
    <location>
        <begin position="240"/>
        <end position="243"/>
    </location>
    <ligand>
        <name>GTP</name>
        <dbReference type="ChEBI" id="CHEBI:37565"/>
    </ligand>
</feature>
<keyword evidence="4 5" id="KW-0342">GTP-binding</keyword>
<proteinExistence type="inferred from homology"/>
<reference evidence="10 11" key="1">
    <citation type="submission" date="2022-12" db="EMBL/GenBank/DDBJ databases">
        <title>Metagenome assembled genome from gulf of manar.</title>
        <authorList>
            <person name="Kohli P."/>
            <person name="Pk S."/>
            <person name="Venkata Ramana C."/>
            <person name="Sasikala C."/>
        </authorList>
    </citation>
    <scope>NUCLEOTIDE SEQUENCE [LARGE SCALE GENOMIC DNA]</scope>
    <source>
        <strain evidence="10">JB008</strain>
    </source>
</reference>
<feature type="binding site" evidence="6">
    <location>
        <begin position="218"/>
        <end position="222"/>
    </location>
    <ligand>
        <name>GTP</name>
        <dbReference type="ChEBI" id="CHEBI:37565"/>
    </ligand>
</feature>
<evidence type="ECO:0000256" key="6">
    <source>
        <dbReference type="PIRSR" id="PIRSR006809-1"/>
    </source>
</evidence>
<evidence type="ECO:0000256" key="5">
    <source>
        <dbReference type="HAMAP-Rule" id="MF_00900"/>
    </source>
</evidence>
<feature type="coiled-coil region" evidence="8">
    <location>
        <begin position="154"/>
        <end position="181"/>
    </location>
</feature>
<keyword evidence="3 7" id="KW-0460">Magnesium</keyword>
<dbReference type="InterPro" id="IPR006073">
    <property type="entry name" value="GTP-bd"/>
</dbReference>
<feature type="binding site" evidence="6">
    <location>
        <begin position="335"/>
        <end position="337"/>
    </location>
    <ligand>
        <name>GTP</name>
        <dbReference type="ChEBI" id="CHEBI:37565"/>
    </ligand>
</feature>
<name>A0AAJ1MIR3_9SPIO</name>
<dbReference type="Gene3D" id="3.40.50.11060">
    <property type="entry name" value="GTPase HflX, N-terminal domain"/>
    <property type="match status" value="1"/>
</dbReference>
<evidence type="ECO:0000256" key="1">
    <source>
        <dbReference type="ARBA" id="ARBA00022723"/>
    </source>
</evidence>
<dbReference type="InterPro" id="IPR042108">
    <property type="entry name" value="GTPase_HflX_N_sf"/>
</dbReference>
<evidence type="ECO:0000313" key="11">
    <source>
        <dbReference type="Proteomes" id="UP001221217"/>
    </source>
</evidence>
<keyword evidence="8" id="KW-0175">Coiled coil</keyword>
<organism evidence="10 11">
    <name type="scientific">Candidatus Thalassospirochaeta sargassi</name>
    <dbReference type="NCBI Taxonomy" id="3119039"/>
    <lineage>
        <taxon>Bacteria</taxon>
        <taxon>Pseudomonadati</taxon>
        <taxon>Spirochaetota</taxon>
        <taxon>Spirochaetia</taxon>
        <taxon>Spirochaetales</taxon>
        <taxon>Spirochaetaceae</taxon>
        <taxon>Candidatus Thalassospirochaeta</taxon>
    </lineage>
</organism>
<dbReference type="AlphaFoldDB" id="A0AAJ1MIR3"/>
<dbReference type="GO" id="GO:0005737">
    <property type="term" value="C:cytoplasm"/>
    <property type="evidence" value="ECO:0007669"/>
    <property type="project" value="UniProtKB-SubCell"/>
</dbReference>
<dbReference type="GO" id="GO:0005525">
    <property type="term" value="F:GTP binding"/>
    <property type="evidence" value="ECO:0007669"/>
    <property type="project" value="UniProtKB-UniRule"/>
</dbReference>
<dbReference type="InterPro" id="IPR032305">
    <property type="entry name" value="GTP-bd_M"/>
</dbReference>
<feature type="binding site" evidence="6">
    <location>
        <begin position="193"/>
        <end position="200"/>
    </location>
    <ligand>
        <name>GTP</name>
        <dbReference type="ChEBI" id="CHEBI:37565"/>
    </ligand>
</feature>
<dbReference type="GO" id="GO:0003924">
    <property type="term" value="F:GTPase activity"/>
    <property type="evidence" value="ECO:0007669"/>
    <property type="project" value="UniProtKB-UniRule"/>
</dbReference>
<evidence type="ECO:0000256" key="2">
    <source>
        <dbReference type="ARBA" id="ARBA00022741"/>
    </source>
</evidence>
<gene>
    <name evidence="5 10" type="primary">hflX</name>
    <name evidence="10" type="ORF">PQJ61_07645</name>
</gene>
<dbReference type="PIRSF" id="PIRSF006809">
    <property type="entry name" value="GTP-binding_hflX_prd"/>
    <property type="match status" value="1"/>
</dbReference>
<dbReference type="Pfam" id="PF13167">
    <property type="entry name" value="GTP-bdg_N"/>
    <property type="match status" value="1"/>
</dbReference>
<dbReference type="InterPro" id="IPR025121">
    <property type="entry name" value="GTPase_HflX_N"/>
</dbReference>
<dbReference type="InterPro" id="IPR027417">
    <property type="entry name" value="P-loop_NTPase"/>
</dbReference>
<evidence type="ECO:0000313" key="10">
    <source>
        <dbReference type="EMBL" id="MDC7226623.1"/>
    </source>
</evidence>
<evidence type="ECO:0000256" key="3">
    <source>
        <dbReference type="ARBA" id="ARBA00022842"/>
    </source>
</evidence>
<feature type="binding site" evidence="7">
    <location>
        <position position="200"/>
    </location>
    <ligand>
        <name>Mg(2+)</name>
        <dbReference type="ChEBI" id="CHEBI:18420"/>
    </ligand>
</feature>
<dbReference type="Pfam" id="PF01926">
    <property type="entry name" value="MMR_HSR1"/>
    <property type="match status" value="1"/>
</dbReference>
<dbReference type="Pfam" id="PF16360">
    <property type="entry name" value="GTP-bdg_M"/>
    <property type="match status" value="1"/>
</dbReference>
<protein>
    <recommendedName>
        <fullName evidence="5">GTPase HflX</fullName>
    </recommendedName>
    <alternativeName>
        <fullName evidence="5">GTP-binding protein HflX</fullName>
    </alternativeName>
</protein>
<sequence length="413" mass="46290">MDRAVLVTLKGSGKLADELITLCESVDIETIKIFTVPLNKPSAAWLLGSGKTREIIDYALDYEADMIVFNPALSPSQQRNWEKESGLCVIDRHEIILEIFSSRATTREASLQTGLARMEYSLPRLTRAWTHLSRQRGGTRGTRGEGETQLEIDRRIVLKKISRMKRELEEVKKQRAIQRAKRAGTVPSACIVGYTNAGKSSLLNLLCDAGIKAEDKLFATLDPTTRSLKLSGGGSLTLTDTVGFIRDLPHKLVQAFHSTLEEAVLADFLIHVIDSSDSDAEAHYRTTLATLKEIGAGEKRIMTVFNKIDCFTEDESNLINIKGIQLETEQSTFCSVKTGEGIDQLLAEMERFIRENRIESLFRFPADGRGYKLLSELHSKCEIISEDHEDSYIEVRAVCPDEIRNRYAGYILD</sequence>
<dbReference type="GO" id="GO:0043022">
    <property type="term" value="F:ribosome binding"/>
    <property type="evidence" value="ECO:0007669"/>
    <property type="project" value="TreeGrafter"/>
</dbReference>
<dbReference type="CDD" id="cd01878">
    <property type="entry name" value="HflX"/>
    <property type="match status" value="1"/>
</dbReference>
<keyword evidence="5" id="KW-0963">Cytoplasm</keyword>
<dbReference type="EMBL" id="JAQQAL010000015">
    <property type="protein sequence ID" value="MDC7226623.1"/>
    <property type="molecule type" value="Genomic_DNA"/>
</dbReference>
<comment type="subunit">
    <text evidence="5">Monomer. Associates with the 50S ribosomal subunit.</text>
</comment>
<dbReference type="SUPFAM" id="SSF52540">
    <property type="entry name" value="P-loop containing nucleoside triphosphate hydrolases"/>
    <property type="match status" value="1"/>
</dbReference>
<dbReference type="PROSITE" id="PS51705">
    <property type="entry name" value="G_HFLX"/>
    <property type="match status" value="1"/>
</dbReference>
<dbReference type="InterPro" id="IPR030394">
    <property type="entry name" value="G_HFLX_dom"/>
</dbReference>
<keyword evidence="1 7" id="KW-0479">Metal-binding</keyword>
<dbReference type="PRINTS" id="PR00326">
    <property type="entry name" value="GTP1OBG"/>
</dbReference>
<evidence type="ECO:0000256" key="4">
    <source>
        <dbReference type="ARBA" id="ARBA00023134"/>
    </source>
</evidence>
<feature type="binding site" evidence="7">
    <location>
        <position position="220"/>
    </location>
    <ligand>
        <name>Mg(2+)</name>
        <dbReference type="ChEBI" id="CHEBI:18420"/>
    </ligand>
</feature>
<evidence type="ECO:0000256" key="8">
    <source>
        <dbReference type="SAM" id="Coils"/>
    </source>
</evidence>